<evidence type="ECO:0000313" key="9">
    <source>
        <dbReference type="EMBL" id="KAJ7368669.1"/>
    </source>
</evidence>
<keyword evidence="3 5" id="KW-0067">ATP-binding</keyword>
<feature type="region of interest" description="Disordered" evidence="6">
    <location>
        <begin position="573"/>
        <end position="598"/>
    </location>
</feature>
<keyword evidence="2 5" id="KW-0378">Hydrolase</keyword>
<gene>
    <name evidence="9" type="ORF">DFH08DRAFT_831942</name>
</gene>
<dbReference type="GO" id="GO:0003723">
    <property type="term" value="F:RNA binding"/>
    <property type="evidence" value="ECO:0007669"/>
    <property type="project" value="UniProtKB-UniRule"/>
</dbReference>
<comment type="domain">
    <text evidence="5">The Q motif is unique to and characteristic of the DEAD box family of RNA helicases and controls ATP binding and hydrolysis.</text>
</comment>
<dbReference type="Gene3D" id="3.40.50.300">
    <property type="entry name" value="P-loop containing nucleotide triphosphate hydrolases"/>
    <property type="match status" value="2"/>
</dbReference>
<keyword evidence="1 5" id="KW-0547">Nucleotide-binding</keyword>
<feature type="compositionally biased region" description="Low complexity" evidence="6">
    <location>
        <begin position="581"/>
        <end position="598"/>
    </location>
</feature>
<dbReference type="SUPFAM" id="SSF52540">
    <property type="entry name" value="P-loop containing nucleoside triphosphate hydrolases"/>
    <property type="match status" value="1"/>
</dbReference>
<keyword evidence="4 5" id="KW-0694">RNA-binding</keyword>
<dbReference type="InterPro" id="IPR014001">
    <property type="entry name" value="Helicase_ATP-bd"/>
</dbReference>
<dbReference type="EMBL" id="JARIHO010000001">
    <property type="protein sequence ID" value="KAJ7368669.1"/>
    <property type="molecule type" value="Genomic_DNA"/>
</dbReference>
<dbReference type="PROSITE" id="PS51192">
    <property type="entry name" value="HELICASE_ATP_BIND_1"/>
    <property type="match status" value="1"/>
</dbReference>
<feature type="domain" description="Helicase C-terminal" evidence="8">
    <location>
        <begin position="322"/>
        <end position="477"/>
    </location>
</feature>
<dbReference type="InterPro" id="IPR001650">
    <property type="entry name" value="Helicase_C-like"/>
</dbReference>
<dbReference type="Proteomes" id="UP001218218">
    <property type="component" value="Unassembled WGS sequence"/>
</dbReference>
<dbReference type="GO" id="GO:0003724">
    <property type="term" value="F:RNA helicase activity"/>
    <property type="evidence" value="ECO:0007669"/>
    <property type="project" value="UniProtKB-EC"/>
</dbReference>
<comment type="similarity">
    <text evidence="5">Belongs to the DEAD box helicase family.</text>
</comment>
<dbReference type="InterPro" id="IPR027417">
    <property type="entry name" value="P-loop_NTPase"/>
</dbReference>
<dbReference type="GO" id="GO:0016787">
    <property type="term" value="F:hydrolase activity"/>
    <property type="evidence" value="ECO:0007669"/>
    <property type="project" value="UniProtKB-KW"/>
</dbReference>
<dbReference type="PROSITE" id="PS51194">
    <property type="entry name" value="HELICASE_CTER"/>
    <property type="match status" value="1"/>
</dbReference>
<dbReference type="Pfam" id="PF00271">
    <property type="entry name" value="Helicase_C"/>
    <property type="match status" value="1"/>
</dbReference>
<dbReference type="GO" id="GO:0005524">
    <property type="term" value="F:ATP binding"/>
    <property type="evidence" value="ECO:0007669"/>
    <property type="project" value="UniProtKB-UniRule"/>
</dbReference>
<evidence type="ECO:0000259" key="7">
    <source>
        <dbReference type="PROSITE" id="PS51192"/>
    </source>
</evidence>
<proteinExistence type="inferred from homology"/>
<keyword evidence="10" id="KW-1185">Reference proteome</keyword>
<evidence type="ECO:0000256" key="5">
    <source>
        <dbReference type="RuleBase" id="RU365068"/>
    </source>
</evidence>
<dbReference type="EC" id="3.6.4.13" evidence="5"/>
<reference evidence="9" key="1">
    <citation type="submission" date="2023-03" db="EMBL/GenBank/DDBJ databases">
        <title>Massive genome expansion in bonnet fungi (Mycena s.s.) driven by repeated elements and novel gene families across ecological guilds.</title>
        <authorList>
            <consortium name="Lawrence Berkeley National Laboratory"/>
            <person name="Harder C.B."/>
            <person name="Miyauchi S."/>
            <person name="Viragh M."/>
            <person name="Kuo A."/>
            <person name="Thoen E."/>
            <person name="Andreopoulos B."/>
            <person name="Lu D."/>
            <person name="Skrede I."/>
            <person name="Drula E."/>
            <person name="Henrissat B."/>
            <person name="Morin E."/>
            <person name="Kohler A."/>
            <person name="Barry K."/>
            <person name="LaButti K."/>
            <person name="Morin E."/>
            <person name="Salamov A."/>
            <person name="Lipzen A."/>
            <person name="Mereny Z."/>
            <person name="Hegedus B."/>
            <person name="Baldrian P."/>
            <person name="Stursova M."/>
            <person name="Weitz H."/>
            <person name="Taylor A."/>
            <person name="Grigoriev I.V."/>
            <person name="Nagy L.G."/>
            <person name="Martin F."/>
            <person name="Kauserud H."/>
        </authorList>
    </citation>
    <scope>NUCLEOTIDE SEQUENCE</scope>
    <source>
        <strain evidence="9">CBHHK002</strain>
    </source>
</reference>
<feature type="compositionally biased region" description="Low complexity" evidence="6">
    <location>
        <begin position="45"/>
        <end position="78"/>
    </location>
</feature>
<keyword evidence="5" id="KW-0347">Helicase</keyword>
<protein>
    <recommendedName>
        <fullName evidence="5">ATP-dependent RNA helicase</fullName>
        <ecNumber evidence="5">3.6.4.13</ecNumber>
    </recommendedName>
</protein>
<dbReference type="AlphaFoldDB" id="A0AAD7AVA5"/>
<dbReference type="SMART" id="SM00490">
    <property type="entry name" value="HELICc"/>
    <property type="match status" value="1"/>
</dbReference>
<evidence type="ECO:0000259" key="8">
    <source>
        <dbReference type="PROSITE" id="PS51194"/>
    </source>
</evidence>
<sequence>MFRAVKATTSIFARFQPLHSPSTMLPAATKMPATRSRRSRPRGPPTARSMASAATATATVTTAASAPAAPARPQSPTRNEAHFSARRFADAPISAASKQGIKHEFLSDVQEATLDSALKGLDLLVQAKTGTGKTLAFLLPAVERLSQMELANRKISMLVLSPTRELALQIEEEAQALIAHHPFKVSHAIGGTNMNASAKRITENPPRILIATPGRLVDHLENTHGFVHLFSDLKVIVYDEADRLLDQGFRRELDKILGYMPDKTKVKRQALLFSATVSEEVKVVAKGALASNYKFISTLREDEINTHEHVPQQSMIVPFSQQLAATLAFLQQDRILHNGASKAIIFLPTARLVGFYYEALSKLPKGSLPPLYEIHSRKSQPARIKAADQFKDSKEGVLISSDVTARGMDFPGVTLILQPGLPPNSEQYIHRLGRTARAGASGRGILILDRDESFFLRDRTIAGLGITPVPQVATPGLYHLTDAELSSAAAEISKVLPLVSVETKAQAYRAFLGVYQTSIKGLGWTKSDLVAAANTFVRTALGWTEPELPSIEKKTVGKMNLKGIPGLNVVANTVKEPRGPPRQQQQQQPRAQAQRPRN</sequence>
<comment type="catalytic activity">
    <reaction evidence="5">
        <text>ATP + H2O = ADP + phosphate + H(+)</text>
        <dbReference type="Rhea" id="RHEA:13065"/>
        <dbReference type="ChEBI" id="CHEBI:15377"/>
        <dbReference type="ChEBI" id="CHEBI:15378"/>
        <dbReference type="ChEBI" id="CHEBI:30616"/>
        <dbReference type="ChEBI" id="CHEBI:43474"/>
        <dbReference type="ChEBI" id="CHEBI:456216"/>
        <dbReference type="EC" id="3.6.4.13"/>
    </reaction>
</comment>
<name>A0AAD7AVA5_9AGAR</name>
<evidence type="ECO:0000313" key="10">
    <source>
        <dbReference type="Proteomes" id="UP001218218"/>
    </source>
</evidence>
<dbReference type="PANTHER" id="PTHR24031">
    <property type="entry name" value="RNA HELICASE"/>
    <property type="match status" value="1"/>
</dbReference>
<evidence type="ECO:0000256" key="2">
    <source>
        <dbReference type="ARBA" id="ARBA00022801"/>
    </source>
</evidence>
<comment type="caution">
    <text evidence="9">The sequence shown here is derived from an EMBL/GenBank/DDBJ whole genome shotgun (WGS) entry which is preliminary data.</text>
</comment>
<organism evidence="9 10">
    <name type="scientific">Mycena albidolilacea</name>
    <dbReference type="NCBI Taxonomy" id="1033008"/>
    <lineage>
        <taxon>Eukaryota</taxon>
        <taxon>Fungi</taxon>
        <taxon>Dikarya</taxon>
        <taxon>Basidiomycota</taxon>
        <taxon>Agaricomycotina</taxon>
        <taxon>Agaricomycetes</taxon>
        <taxon>Agaricomycetidae</taxon>
        <taxon>Agaricales</taxon>
        <taxon>Marasmiineae</taxon>
        <taxon>Mycenaceae</taxon>
        <taxon>Mycena</taxon>
    </lineage>
</organism>
<accession>A0AAD7AVA5</accession>
<feature type="domain" description="Helicase ATP-binding" evidence="7">
    <location>
        <begin position="114"/>
        <end position="295"/>
    </location>
</feature>
<evidence type="ECO:0000256" key="6">
    <source>
        <dbReference type="SAM" id="MobiDB-lite"/>
    </source>
</evidence>
<evidence type="ECO:0000256" key="3">
    <source>
        <dbReference type="ARBA" id="ARBA00022840"/>
    </source>
</evidence>
<evidence type="ECO:0000256" key="4">
    <source>
        <dbReference type="ARBA" id="ARBA00022884"/>
    </source>
</evidence>
<dbReference type="InterPro" id="IPR011545">
    <property type="entry name" value="DEAD/DEAH_box_helicase_dom"/>
</dbReference>
<evidence type="ECO:0000256" key="1">
    <source>
        <dbReference type="ARBA" id="ARBA00022741"/>
    </source>
</evidence>
<feature type="region of interest" description="Disordered" evidence="6">
    <location>
        <begin position="21"/>
        <end position="80"/>
    </location>
</feature>
<comment type="function">
    <text evidence="5">RNA helicase.</text>
</comment>
<dbReference type="CDD" id="cd18787">
    <property type="entry name" value="SF2_C_DEAD"/>
    <property type="match status" value="1"/>
</dbReference>
<dbReference type="Pfam" id="PF00270">
    <property type="entry name" value="DEAD"/>
    <property type="match status" value="1"/>
</dbReference>
<dbReference type="SMART" id="SM00487">
    <property type="entry name" value="DEXDc"/>
    <property type="match status" value="1"/>
</dbReference>